<evidence type="ECO:0000313" key="2">
    <source>
        <dbReference type="Proteomes" id="UP000199268"/>
    </source>
</evidence>
<name>A0A1C3Z1L7_9LACO</name>
<dbReference type="AlphaFoldDB" id="A0A1C3Z1L7"/>
<proteinExistence type="predicted"/>
<dbReference type="STRING" id="1505725.GA0061074_101252"/>
<sequence length="89" mass="10132">MDFATGEMGPSRLHYSFEKSNVANVIVEGTKTDRRPQINDKLIEHFHDLCERHPTWTFGQIASGLHVDAATLRQIEVVTNSRLRSAKVR</sequence>
<organism evidence="1 2">
    <name type="scientific">Weissella bombi</name>
    <dbReference type="NCBI Taxonomy" id="1505725"/>
    <lineage>
        <taxon>Bacteria</taxon>
        <taxon>Bacillati</taxon>
        <taxon>Bacillota</taxon>
        <taxon>Bacilli</taxon>
        <taxon>Lactobacillales</taxon>
        <taxon>Lactobacillaceae</taxon>
        <taxon>Weissella</taxon>
    </lineage>
</organism>
<dbReference type="Proteomes" id="UP000199268">
    <property type="component" value="Unassembled WGS sequence"/>
</dbReference>
<reference evidence="2" key="1">
    <citation type="submission" date="2016-08" db="EMBL/GenBank/DDBJ databases">
        <authorList>
            <person name="Varghese N."/>
            <person name="Submissions Spin"/>
        </authorList>
    </citation>
    <scope>NUCLEOTIDE SEQUENCE [LARGE SCALE GENOMIC DNA]</scope>
    <source>
        <strain evidence="2">R-53094</strain>
    </source>
</reference>
<dbReference type="OrthoDB" id="2146553at2"/>
<keyword evidence="2" id="KW-1185">Reference proteome</keyword>
<dbReference type="RefSeq" id="WP_092461290.1">
    <property type="nucleotide sequence ID" value="NZ_BJEE01000002.1"/>
</dbReference>
<dbReference type="EMBL" id="FMAO01000001">
    <property type="protein sequence ID" value="SCB76158.1"/>
    <property type="molecule type" value="Genomic_DNA"/>
</dbReference>
<evidence type="ECO:0000313" key="1">
    <source>
        <dbReference type="EMBL" id="SCB76158.1"/>
    </source>
</evidence>
<accession>A0A1C3Z1L7</accession>
<protein>
    <submittedName>
        <fullName evidence="1">Uncharacterized protein</fullName>
    </submittedName>
</protein>
<gene>
    <name evidence="1" type="ORF">GA0061074_101252</name>
</gene>